<dbReference type="CDD" id="cd01104">
    <property type="entry name" value="HTH_MlrA-CarA"/>
    <property type="match status" value="1"/>
</dbReference>
<dbReference type="InterPro" id="IPR000551">
    <property type="entry name" value="MerR-type_HTH_dom"/>
</dbReference>
<dbReference type="GO" id="GO:0003700">
    <property type="term" value="F:DNA-binding transcription factor activity"/>
    <property type="evidence" value="ECO:0007669"/>
    <property type="project" value="InterPro"/>
</dbReference>
<reference evidence="5" key="1">
    <citation type="submission" date="2022-05" db="EMBL/GenBank/DDBJ databases">
        <title>Novel bacterial taxa in a minimal lignocellulolytic consortium and its capacity to transform plastics disclosed by genome-resolved metagenomics.</title>
        <authorList>
            <person name="Rodriguez C.A.D."/>
            <person name="Diaz-Garcia L."/>
            <person name="Herrera K."/>
            <person name="Tarazona N.A."/>
            <person name="Sproer C."/>
            <person name="Overmann J."/>
            <person name="Jimenez D.J."/>
        </authorList>
    </citation>
    <scope>NUCLEOTIDE SEQUENCE</scope>
    <source>
        <strain evidence="5">MAG5</strain>
    </source>
</reference>
<dbReference type="PANTHER" id="PTHR30204:SF67">
    <property type="entry name" value="HTH-TYPE TRANSCRIPTIONAL REGULATOR MLRA-RELATED"/>
    <property type="match status" value="1"/>
</dbReference>
<dbReference type="EMBL" id="CP097899">
    <property type="protein sequence ID" value="URN95743.1"/>
    <property type="molecule type" value="Genomic_DNA"/>
</dbReference>
<keyword evidence="1" id="KW-0805">Transcription regulation</keyword>
<dbReference type="KEGG" id="plig:NAG76_05725"/>
<evidence type="ECO:0000256" key="2">
    <source>
        <dbReference type="ARBA" id="ARBA00023125"/>
    </source>
</evidence>
<feature type="domain" description="HTH merR-type" evidence="4">
    <location>
        <begin position="1"/>
        <end position="71"/>
    </location>
</feature>
<proteinExistence type="predicted"/>
<protein>
    <submittedName>
        <fullName evidence="5">MerR family transcriptional regulator</fullName>
    </submittedName>
</protein>
<dbReference type="InterPro" id="IPR006158">
    <property type="entry name" value="Cobalamin-bd"/>
</dbReference>
<dbReference type="InterPro" id="IPR009061">
    <property type="entry name" value="DNA-bd_dom_put_sf"/>
</dbReference>
<dbReference type="Gene3D" id="1.10.1660.10">
    <property type="match status" value="1"/>
</dbReference>
<dbReference type="Pfam" id="PF02310">
    <property type="entry name" value="B12-binding"/>
    <property type="match status" value="1"/>
</dbReference>
<gene>
    <name evidence="5" type="ORF">NAG76_05725</name>
</gene>
<dbReference type="Proteomes" id="UP001056756">
    <property type="component" value="Chromosome"/>
</dbReference>
<dbReference type="CDD" id="cd02065">
    <property type="entry name" value="B12-binding_like"/>
    <property type="match status" value="1"/>
</dbReference>
<dbReference type="GO" id="GO:0046872">
    <property type="term" value="F:metal ion binding"/>
    <property type="evidence" value="ECO:0007669"/>
    <property type="project" value="InterPro"/>
</dbReference>
<dbReference type="Gene3D" id="3.40.50.280">
    <property type="entry name" value="Cobalamin-binding domain"/>
    <property type="match status" value="1"/>
</dbReference>
<dbReference type="InterPro" id="IPR047057">
    <property type="entry name" value="MerR_fam"/>
</dbReference>
<dbReference type="Gene3D" id="1.10.1240.10">
    <property type="entry name" value="Methionine synthase domain"/>
    <property type="match status" value="1"/>
</dbReference>
<dbReference type="Pfam" id="PF02607">
    <property type="entry name" value="B12-binding_2"/>
    <property type="match status" value="1"/>
</dbReference>
<dbReference type="InterPro" id="IPR036724">
    <property type="entry name" value="Cobalamin-bd_sf"/>
</dbReference>
<dbReference type="InterPro" id="IPR003759">
    <property type="entry name" value="Cbl-bd_cap"/>
</dbReference>
<name>A0A9J6ZI94_9BACL</name>
<evidence type="ECO:0000256" key="1">
    <source>
        <dbReference type="ARBA" id="ARBA00023015"/>
    </source>
</evidence>
<dbReference type="SMART" id="SM00422">
    <property type="entry name" value="HTH_MERR"/>
    <property type="match status" value="1"/>
</dbReference>
<evidence type="ECO:0000313" key="5">
    <source>
        <dbReference type="EMBL" id="URN95743.1"/>
    </source>
</evidence>
<dbReference type="GO" id="GO:0031419">
    <property type="term" value="F:cobalamin binding"/>
    <property type="evidence" value="ECO:0007669"/>
    <property type="project" value="InterPro"/>
</dbReference>
<evidence type="ECO:0000259" key="4">
    <source>
        <dbReference type="PROSITE" id="PS50937"/>
    </source>
</evidence>
<dbReference type="InterPro" id="IPR036594">
    <property type="entry name" value="Meth_synthase_dom"/>
</dbReference>
<keyword evidence="2" id="KW-0238">DNA-binding</keyword>
<dbReference type="SUPFAM" id="SSF46955">
    <property type="entry name" value="Putative DNA-binding domain"/>
    <property type="match status" value="1"/>
</dbReference>
<evidence type="ECO:0000313" key="6">
    <source>
        <dbReference type="Proteomes" id="UP001056756"/>
    </source>
</evidence>
<accession>A0A9J6ZI94</accession>
<dbReference type="Pfam" id="PF13411">
    <property type="entry name" value="MerR_1"/>
    <property type="match status" value="1"/>
</dbReference>
<keyword evidence="3" id="KW-0804">Transcription</keyword>
<sequence>MYSIKKVSEILDIPTVTIRAWENRYQIITPKRSNGGHRIYSEADINILRWVKNQINENGLKISEAVYLLKQGVSSSPVEDTVTADINHNYYVLINRLYEELIDFNTTGAHETIDLAFSIYYYEDVFHHLFVPILIQLGTEWENHNITVAQEHFSSQLIMQRIIQFFRILPVHHHLPKALALCPEGENHYIGLMLFSLFMRKKGMEVIYLGPNTPLNQLGSIIKEKNISVVAVSINSPEYIGILEKWIVECLAECPNLQFTLGGQGFKNCTSFIATYVQSVNQEQWELWYQSLLKKLNI</sequence>
<dbReference type="PANTHER" id="PTHR30204">
    <property type="entry name" value="REDOX-CYCLING DRUG-SENSING TRANSCRIPTIONAL ACTIVATOR SOXR"/>
    <property type="match status" value="1"/>
</dbReference>
<dbReference type="PROSITE" id="PS50937">
    <property type="entry name" value="HTH_MERR_2"/>
    <property type="match status" value="1"/>
</dbReference>
<dbReference type="AlphaFoldDB" id="A0A9J6ZI94"/>
<dbReference type="SUPFAM" id="SSF52242">
    <property type="entry name" value="Cobalamin (vitamin B12)-binding domain"/>
    <property type="match status" value="1"/>
</dbReference>
<organism evidence="5 6">
    <name type="scientific">Candidatus Pristimantibacillus lignocellulolyticus</name>
    <dbReference type="NCBI Taxonomy" id="2994561"/>
    <lineage>
        <taxon>Bacteria</taxon>
        <taxon>Bacillati</taxon>
        <taxon>Bacillota</taxon>
        <taxon>Bacilli</taxon>
        <taxon>Bacillales</taxon>
        <taxon>Paenibacillaceae</taxon>
        <taxon>Candidatus Pristimantibacillus</taxon>
    </lineage>
</organism>
<evidence type="ECO:0000256" key="3">
    <source>
        <dbReference type="ARBA" id="ARBA00023163"/>
    </source>
</evidence>
<dbReference type="GO" id="GO:0003677">
    <property type="term" value="F:DNA binding"/>
    <property type="evidence" value="ECO:0007669"/>
    <property type="project" value="UniProtKB-KW"/>
</dbReference>